<evidence type="ECO:0000313" key="3">
    <source>
        <dbReference type="Proteomes" id="UP000027395"/>
    </source>
</evidence>
<dbReference type="Proteomes" id="UP000027395">
    <property type="component" value="Chromosome"/>
</dbReference>
<keyword evidence="2" id="KW-0378">Hydrolase</keyword>
<dbReference type="AlphaFoldDB" id="A0A073CLU7"/>
<evidence type="ECO:0000313" key="2">
    <source>
        <dbReference type="EMBL" id="KEI68862.1"/>
    </source>
</evidence>
<keyword evidence="1" id="KW-0175">Coiled coil</keyword>
<accession>A0A073CLU7</accession>
<dbReference type="GeneID" id="77290211"/>
<reference evidence="2 3" key="1">
    <citation type="journal article" date="2014" name="Appl. Environ. Microbiol.">
        <title>Elucidation of insertion elements encoded on plasmids and in vitro construction of shuttle vectors from the toxic cyanobacterium Planktothrix.</title>
        <authorList>
            <person name="Christiansen G."/>
            <person name="Goesmann A."/>
            <person name="Kurmayer R."/>
        </authorList>
    </citation>
    <scope>NUCLEOTIDE SEQUENCE [LARGE SCALE GENOMIC DNA]</scope>
    <source>
        <strain evidence="2 3">NIVA-CYA 126/8</strain>
    </source>
</reference>
<dbReference type="GO" id="GO:0016787">
    <property type="term" value="F:hydrolase activity"/>
    <property type="evidence" value="ECO:0007669"/>
    <property type="project" value="UniProtKB-KW"/>
</dbReference>
<sequence length="188" mass="21204">MLWPNRKQTQSVTFTEDAADQTLLDAIEQELSQAKYQTFSNLCKQALWQFLLLSKSEPTSPPLASETPNPNSPQVLPILPNLQPLEERLFEIKNKLTDLEKKVLADDGTKIEKLETQFHQLTQQVTQLQTSINQKLTEIATGLETVKSQPVIIMESKPPQPEPEPVSQEAMAEVDPLLKRLGSLLDDF</sequence>
<dbReference type="RefSeq" id="WP_026797046.1">
    <property type="nucleotide sequence ID" value="NZ_CM002803.1"/>
</dbReference>
<feature type="coiled-coil region" evidence="1">
    <location>
        <begin position="82"/>
        <end position="131"/>
    </location>
</feature>
<dbReference type="Gene3D" id="1.20.5.340">
    <property type="match status" value="1"/>
</dbReference>
<dbReference type="PATRIC" id="fig|388467.6.peg.4104"/>
<name>A0A073CLU7_PLAA1</name>
<organism evidence="2 3">
    <name type="scientific">Planktothrix agardhii (strain NIVA-CYA 126/8)</name>
    <dbReference type="NCBI Taxonomy" id="388467"/>
    <lineage>
        <taxon>Bacteria</taxon>
        <taxon>Bacillati</taxon>
        <taxon>Cyanobacteriota</taxon>
        <taxon>Cyanophyceae</taxon>
        <taxon>Oscillatoriophycideae</taxon>
        <taxon>Oscillatoriales</taxon>
        <taxon>Microcoleaceae</taxon>
        <taxon>Planktothrix</taxon>
    </lineage>
</organism>
<dbReference type="eggNOG" id="ENOG50334F5">
    <property type="taxonomic scope" value="Bacteria"/>
</dbReference>
<evidence type="ECO:0000256" key="1">
    <source>
        <dbReference type="SAM" id="Coils"/>
    </source>
</evidence>
<dbReference type="EMBL" id="CM002803">
    <property type="protein sequence ID" value="KEI68862.1"/>
    <property type="molecule type" value="Genomic_DNA"/>
</dbReference>
<dbReference type="HOGENOM" id="CLU_1601002_0_0_3"/>
<gene>
    <name evidence="2" type="ORF">A19Y_4165</name>
</gene>
<proteinExistence type="predicted"/>
<keyword evidence="3" id="KW-1185">Reference proteome</keyword>
<dbReference type="EC" id="3.6.1.-" evidence="2"/>
<protein>
    <submittedName>
        <fullName evidence="2">Replication protein 1a</fullName>
        <ecNumber evidence="2">3.6.1.-</ecNumber>
    </submittedName>
</protein>